<evidence type="ECO:0000256" key="1">
    <source>
        <dbReference type="SAM" id="MobiDB-lite"/>
    </source>
</evidence>
<dbReference type="Proteomes" id="UP000428325">
    <property type="component" value="Chromosome"/>
</dbReference>
<dbReference type="RefSeq" id="WP_157690367.1">
    <property type="nucleotide sequence ID" value="NZ_CP034345.1"/>
</dbReference>
<keyword evidence="3" id="KW-1185">Reference proteome</keyword>
<gene>
    <name evidence="2" type="ORF">EI982_14505</name>
</gene>
<dbReference type="SUPFAM" id="SSF46689">
    <property type="entry name" value="Homeodomain-like"/>
    <property type="match status" value="1"/>
</dbReference>
<evidence type="ECO:0000313" key="3">
    <source>
        <dbReference type="Proteomes" id="UP000428325"/>
    </source>
</evidence>
<dbReference type="GeneID" id="99243646"/>
<evidence type="ECO:0000313" key="2">
    <source>
        <dbReference type="EMBL" id="QGX95909.1"/>
    </source>
</evidence>
<dbReference type="InterPro" id="IPR009057">
    <property type="entry name" value="Homeodomain-like_sf"/>
</dbReference>
<feature type="compositionally biased region" description="Basic and acidic residues" evidence="1">
    <location>
        <begin position="69"/>
        <end position="87"/>
    </location>
</feature>
<dbReference type="OrthoDB" id="190701at2157"/>
<dbReference type="Gene3D" id="1.10.10.10">
    <property type="entry name" value="Winged helix-like DNA-binding domain superfamily/Winged helix DNA-binding domain"/>
    <property type="match status" value="1"/>
</dbReference>
<dbReference type="AlphaFoldDB" id="A0A6B9FG41"/>
<proteinExistence type="predicted"/>
<feature type="region of interest" description="Disordered" evidence="1">
    <location>
        <begin position="1"/>
        <end position="20"/>
    </location>
</feature>
<sequence>MATQTYRIVSSEESTVHGEPHIEGSRITVRYVHERVEERGLRPETVADRHGLDVADVYEALAYFHNNPEEMKEVEERHERAVEEAKRRSTLTPPEE</sequence>
<dbReference type="EMBL" id="CP034345">
    <property type="protein sequence ID" value="QGX95909.1"/>
    <property type="molecule type" value="Genomic_DNA"/>
</dbReference>
<reference evidence="2 3" key="1">
    <citation type="submission" date="2018-12" db="EMBL/GenBank/DDBJ databases">
        <title>Complete genome sequence of Haloplanus rallus MBLA0036.</title>
        <authorList>
            <person name="Nam Y.-d."/>
            <person name="Kang J."/>
            <person name="Chung W.-H."/>
            <person name="Park Y.S."/>
        </authorList>
    </citation>
    <scope>NUCLEOTIDE SEQUENCE [LARGE SCALE GENOMIC DNA]</scope>
    <source>
        <strain evidence="2 3">MBLA0036</strain>
    </source>
</reference>
<dbReference type="KEGG" id="hra:EI982_14505"/>
<dbReference type="InterPro" id="IPR007367">
    <property type="entry name" value="DUF433"/>
</dbReference>
<name>A0A6B9FG41_9EURY</name>
<feature type="region of interest" description="Disordered" evidence="1">
    <location>
        <begin position="69"/>
        <end position="96"/>
    </location>
</feature>
<dbReference type="InterPro" id="IPR036388">
    <property type="entry name" value="WH-like_DNA-bd_sf"/>
</dbReference>
<protein>
    <submittedName>
        <fullName evidence="2">DUF433 domain-containing protein</fullName>
    </submittedName>
</protein>
<organism evidence="2 3">
    <name type="scientific">Haloplanus rallus</name>
    <dbReference type="NCBI Taxonomy" id="1816183"/>
    <lineage>
        <taxon>Archaea</taxon>
        <taxon>Methanobacteriati</taxon>
        <taxon>Methanobacteriota</taxon>
        <taxon>Stenosarchaea group</taxon>
        <taxon>Halobacteria</taxon>
        <taxon>Halobacteriales</taxon>
        <taxon>Haloferacaceae</taxon>
        <taxon>Haloplanus</taxon>
    </lineage>
</organism>
<dbReference type="Pfam" id="PF04255">
    <property type="entry name" value="DUF433"/>
    <property type="match status" value="1"/>
</dbReference>
<accession>A0A6B9FG41</accession>
<feature type="compositionally biased region" description="Polar residues" evidence="1">
    <location>
        <begin position="1"/>
        <end position="13"/>
    </location>
</feature>